<organism evidence="15 16">
    <name type="scientific">Desulfurispirillum indicum (strain ATCC BAA-1389 / DSM 22839 / S5)</name>
    <dbReference type="NCBI Taxonomy" id="653733"/>
    <lineage>
        <taxon>Bacteria</taxon>
        <taxon>Pseudomonadati</taxon>
        <taxon>Chrysiogenota</taxon>
        <taxon>Chrysiogenia</taxon>
        <taxon>Chrysiogenales</taxon>
        <taxon>Chrysiogenaceae</taxon>
        <taxon>Desulfurispirillum</taxon>
    </lineage>
</organism>
<feature type="binding site" evidence="9">
    <location>
        <position position="582"/>
    </location>
    <ligand>
        <name>ATP</name>
        <dbReference type="ChEBI" id="CHEBI:30616"/>
    </ligand>
</feature>
<dbReference type="Pfam" id="PF13603">
    <property type="entry name" value="tRNA-synt_1_2"/>
    <property type="match status" value="1"/>
</dbReference>
<evidence type="ECO:0000259" key="11">
    <source>
        <dbReference type="Pfam" id="PF00133"/>
    </source>
</evidence>
<dbReference type="eggNOG" id="COG0495">
    <property type="taxonomic scope" value="Bacteria"/>
</dbReference>
<dbReference type="FunFam" id="3.10.20.590:FF:000001">
    <property type="entry name" value="Leucine--tRNA ligase"/>
    <property type="match status" value="1"/>
</dbReference>
<dbReference type="InterPro" id="IPR009080">
    <property type="entry name" value="tRNAsynth_Ia_anticodon-bd"/>
</dbReference>
<keyword evidence="6 9" id="KW-0648">Protein biosynthesis</keyword>
<proteinExistence type="inferred from homology"/>
<sequence>MSAQKQYQFGDIEPKWQDSWNSVGAFRALVDTSRPKFYCLEMLPYPSGRIHMGHVRNYAIGDAIARYKKMRGYNVLHPMGWDAFGLPAENAAIAHNMDPGEWTWSNIAYMKQQLQKLGFSYDWERELATCSEEYAAFEQQLFIELYKKGLIYRKKAEVNWCDHCKTVLANEQVEEGRCWRDGSEVLKKELEQWFFRITAYADELLEGLDTLTDGWPERVLTMQRNWIGKSIGAEIVFEIPEISESITVFTTRPDTLFGATFMTLAPEHPLALRLCAGKETEAGVKAFIEKVRRQDTITRTSDKEKEGVFTGASAINPVNGQSIPVYLGNFVLMGYGTGAVMAVPAHDQRDFAFARKYQLPITEVIQSEQGVAGEAWTGPGTLINSGRFNGMDNETAKKAIIDHLQQQGKGTASINFRLRDWGISRQRYWGNPIPMIHCSQCGVVPVPADQLPVKLPKGVTLQGSEESPLATVPEFVNVSCPTCAGPARRETDTMDTFVESSWYFHRYACQEDKTQPINRQAMDYWMDVDQYIGGVEHAVMHLLYARFFHKALRDLGYVGSDEPFTRLLTQGMVLLGGKKMSKSLGNIVDPDEMIQRYGADTVRLFTLFASPPEKDLEWNESGVEGAFRFLGRLWRLVHEDTTRYGRSAESPGELSDDARKLQQKLHQTIKRVTQNMEGHYHFNTAIAATMELVNEMTPFSDTSPSGKALFQEALEALCRLLAPFVPHICEELWQDLGHRSLLINEPWPAFDPELASADEITLVVQVNGKVRAKIEVDAGIDKAQMQQLALEHERILPYLENVEIKQVIVVPGKLVNIVVKPK</sequence>
<dbReference type="PROSITE" id="PS00178">
    <property type="entry name" value="AA_TRNA_LIGASE_I"/>
    <property type="match status" value="1"/>
</dbReference>
<dbReference type="SUPFAM" id="SSF50677">
    <property type="entry name" value="ValRS/IleRS/LeuRS editing domain"/>
    <property type="match status" value="1"/>
</dbReference>
<gene>
    <name evidence="9" type="primary">leuS</name>
    <name evidence="15" type="ordered locus">Selin_0893</name>
</gene>
<dbReference type="PANTHER" id="PTHR43740:SF2">
    <property type="entry name" value="LEUCINE--TRNA LIGASE, MITOCHONDRIAL"/>
    <property type="match status" value="1"/>
</dbReference>
<dbReference type="FunFam" id="3.40.50.620:FF:000003">
    <property type="entry name" value="Leucine--tRNA ligase"/>
    <property type="match status" value="1"/>
</dbReference>
<dbReference type="GO" id="GO:0002161">
    <property type="term" value="F:aminoacyl-tRNA deacylase activity"/>
    <property type="evidence" value="ECO:0007669"/>
    <property type="project" value="InterPro"/>
</dbReference>
<dbReference type="InterPro" id="IPR009008">
    <property type="entry name" value="Val/Leu/Ile-tRNA-synth_edit"/>
</dbReference>
<dbReference type="OrthoDB" id="9810365at2"/>
<evidence type="ECO:0000259" key="14">
    <source>
        <dbReference type="Pfam" id="PF13603"/>
    </source>
</evidence>
<dbReference type="GO" id="GO:0006429">
    <property type="term" value="P:leucyl-tRNA aminoacylation"/>
    <property type="evidence" value="ECO:0007669"/>
    <property type="project" value="UniProtKB-UniRule"/>
</dbReference>
<protein>
    <recommendedName>
        <fullName evidence="9">Leucine--tRNA ligase</fullName>
        <ecNumber evidence="9">6.1.1.4</ecNumber>
    </recommendedName>
    <alternativeName>
        <fullName evidence="9">Leucyl-tRNA synthetase</fullName>
        <shortName evidence="9">LeuRS</shortName>
    </alternativeName>
</protein>
<dbReference type="InterPro" id="IPR002302">
    <property type="entry name" value="Leu-tRNA-ligase"/>
</dbReference>
<dbReference type="FunFam" id="3.40.50.620:FF:000056">
    <property type="entry name" value="Leucine--tRNA ligase"/>
    <property type="match status" value="1"/>
</dbReference>
<dbReference type="EMBL" id="CP002432">
    <property type="protein sequence ID" value="ADU65633.1"/>
    <property type="molecule type" value="Genomic_DNA"/>
</dbReference>
<feature type="short sequence motif" description="'KMSKS' region" evidence="9">
    <location>
        <begin position="579"/>
        <end position="583"/>
    </location>
</feature>
<name>E6W2P9_DESIS</name>
<dbReference type="STRING" id="653733.Selin_0893"/>
<evidence type="ECO:0000259" key="13">
    <source>
        <dbReference type="Pfam" id="PF09334"/>
    </source>
</evidence>
<dbReference type="InterPro" id="IPR001412">
    <property type="entry name" value="aa-tRNA-synth_I_CS"/>
</dbReference>
<dbReference type="Gene3D" id="1.10.730.10">
    <property type="entry name" value="Isoleucyl-tRNA Synthetase, Domain 1"/>
    <property type="match status" value="1"/>
</dbReference>
<evidence type="ECO:0000256" key="8">
    <source>
        <dbReference type="ARBA" id="ARBA00047469"/>
    </source>
</evidence>
<evidence type="ECO:0000256" key="10">
    <source>
        <dbReference type="RuleBase" id="RU363035"/>
    </source>
</evidence>
<reference evidence="15 16" key="1">
    <citation type="submission" date="2010-12" db="EMBL/GenBank/DDBJ databases">
        <title>Complete sequence of Desulfurispirillum indicum S5.</title>
        <authorList>
            <consortium name="US DOE Joint Genome Institute"/>
            <person name="Lucas S."/>
            <person name="Copeland A."/>
            <person name="Lapidus A."/>
            <person name="Cheng J.-F."/>
            <person name="Goodwin L."/>
            <person name="Pitluck S."/>
            <person name="Chertkov O."/>
            <person name="Held B."/>
            <person name="Detter J.C."/>
            <person name="Han C."/>
            <person name="Tapia R."/>
            <person name="Land M."/>
            <person name="Hauser L."/>
            <person name="Kyrpides N."/>
            <person name="Ivanova N."/>
            <person name="Mikhailova N."/>
            <person name="Haggblom M."/>
            <person name="Rauschenbach I."/>
            <person name="Bini E."/>
            <person name="Woyke T."/>
        </authorList>
    </citation>
    <scope>NUCLEOTIDE SEQUENCE [LARGE SCALE GENOMIC DNA]</scope>
    <source>
        <strain evidence="16">ATCC BAA-1389 / DSM 22839 / S5</strain>
    </source>
</reference>
<comment type="catalytic activity">
    <reaction evidence="8 9">
        <text>tRNA(Leu) + L-leucine + ATP = L-leucyl-tRNA(Leu) + AMP + diphosphate</text>
        <dbReference type="Rhea" id="RHEA:11688"/>
        <dbReference type="Rhea" id="RHEA-COMP:9613"/>
        <dbReference type="Rhea" id="RHEA-COMP:9622"/>
        <dbReference type="ChEBI" id="CHEBI:30616"/>
        <dbReference type="ChEBI" id="CHEBI:33019"/>
        <dbReference type="ChEBI" id="CHEBI:57427"/>
        <dbReference type="ChEBI" id="CHEBI:78442"/>
        <dbReference type="ChEBI" id="CHEBI:78494"/>
        <dbReference type="ChEBI" id="CHEBI:456215"/>
        <dbReference type="EC" id="6.1.1.4"/>
    </reaction>
</comment>
<dbReference type="AlphaFoldDB" id="E6W2P9"/>
<dbReference type="HAMAP" id="MF_00049_B">
    <property type="entry name" value="Leu_tRNA_synth_B"/>
    <property type="match status" value="1"/>
</dbReference>
<dbReference type="SUPFAM" id="SSF52374">
    <property type="entry name" value="Nucleotidylyl transferase"/>
    <property type="match status" value="1"/>
</dbReference>
<feature type="domain" description="Methionyl/Valyl/Leucyl/Isoleucyl-tRNA synthetase anticodon-binding" evidence="12">
    <location>
        <begin position="660"/>
        <end position="780"/>
    </location>
</feature>
<evidence type="ECO:0000256" key="4">
    <source>
        <dbReference type="ARBA" id="ARBA00022741"/>
    </source>
</evidence>
<dbReference type="InterPro" id="IPR002300">
    <property type="entry name" value="aa-tRNA-synth_Ia"/>
</dbReference>
<dbReference type="EC" id="6.1.1.4" evidence="9"/>
<keyword evidence="4 9" id="KW-0547">Nucleotide-binding</keyword>
<dbReference type="FunCoup" id="E6W2P9">
    <property type="interactions" value="523"/>
</dbReference>
<feature type="domain" description="Aminoacyl-tRNA synthetase class Ia" evidence="11">
    <location>
        <begin position="418"/>
        <end position="618"/>
    </location>
</feature>
<evidence type="ECO:0000313" key="16">
    <source>
        <dbReference type="Proteomes" id="UP000002572"/>
    </source>
</evidence>
<accession>E6W2P9</accession>
<dbReference type="InterPro" id="IPR014729">
    <property type="entry name" value="Rossmann-like_a/b/a_fold"/>
</dbReference>
<dbReference type="KEGG" id="din:Selin_0893"/>
<comment type="subcellular location">
    <subcellularLocation>
        <location evidence="9">Cytoplasm</location>
    </subcellularLocation>
</comment>
<dbReference type="InterPro" id="IPR015413">
    <property type="entry name" value="Methionyl/Leucyl_tRNA_Synth"/>
</dbReference>
<evidence type="ECO:0000259" key="12">
    <source>
        <dbReference type="Pfam" id="PF08264"/>
    </source>
</evidence>
<dbReference type="InParanoid" id="E6W2P9"/>
<dbReference type="GO" id="GO:0004823">
    <property type="term" value="F:leucine-tRNA ligase activity"/>
    <property type="evidence" value="ECO:0007669"/>
    <property type="project" value="UniProtKB-UniRule"/>
</dbReference>
<dbReference type="InterPro" id="IPR013155">
    <property type="entry name" value="M/V/L/I-tRNA-synth_anticd-bd"/>
</dbReference>
<dbReference type="HOGENOM" id="CLU_004427_0_0_0"/>
<dbReference type="PANTHER" id="PTHR43740">
    <property type="entry name" value="LEUCYL-TRNA SYNTHETASE"/>
    <property type="match status" value="1"/>
</dbReference>
<dbReference type="Pfam" id="PF08264">
    <property type="entry name" value="Anticodon_1"/>
    <property type="match status" value="1"/>
</dbReference>
<dbReference type="FunFam" id="1.10.730.10:FF:000011">
    <property type="entry name" value="Leucine--tRNA ligase chloroplastic/mitochondrial"/>
    <property type="match status" value="1"/>
</dbReference>
<evidence type="ECO:0000313" key="15">
    <source>
        <dbReference type="EMBL" id="ADU65633.1"/>
    </source>
</evidence>
<dbReference type="CDD" id="cd00812">
    <property type="entry name" value="LeuRS_core"/>
    <property type="match status" value="1"/>
</dbReference>
<evidence type="ECO:0000256" key="7">
    <source>
        <dbReference type="ARBA" id="ARBA00023146"/>
    </source>
</evidence>
<dbReference type="GO" id="GO:0005524">
    <property type="term" value="F:ATP binding"/>
    <property type="evidence" value="ECO:0007669"/>
    <property type="project" value="UniProtKB-UniRule"/>
</dbReference>
<evidence type="ECO:0000256" key="5">
    <source>
        <dbReference type="ARBA" id="ARBA00022840"/>
    </source>
</evidence>
<feature type="short sequence motif" description="'HIGH' region" evidence="9">
    <location>
        <begin position="44"/>
        <end position="54"/>
    </location>
</feature>
<evidence type="ECO:0000256" key="3">
    <source>
        <dbReference type="ARBA" id="ARBA00022598"/>
    </source>
</evidence>
<dbReference type="SUPFAM" id="SSF47323">
    <property type="entry name" value="Anticodon-binding domain of a subclass of class I aminoacyl-tRNA synthetases"/>
    <property type="match status" value="1"/>
</dbReference>
<keyword evidence="3 9" id="KW-0436">Ligase</keyword>
<feature type="domain" description="Leucyl-tRNA synthetase editing" evidence="14">
    <location>
        <begin position="224"/>
        <end position="404"/>
    </location>
</feature>
<dbReference type="GO" id="GO:0005829">
    <property type="term" value="C:cytosol"/>
    <property type="evidence" value="ECO:0007669"/>
    <property type="project" value="TreeGrafter"/>
</dbReference>
<comment type="similarity">
    <text evidence="1 9 10">Belongs to the class-I aminoacyl-tRNA synthetase family.</text>
</comment>
<dbReference type="Pfam" id="PF00133">
    <property type="entry name" value="tRNA-synt_1"/>
    <property type="match status" value="1"/>
</dbReference>
<dbReference type="PRINTS" id="PR00985">
    <property type="entry name" value="TRNASYNTHLEU"/>
</dbReference>
<keyword evidence="16" id="KW-1185">Reference proteome</keyword>
<keyword evidence="2 9" id="KW-0963">Cytoplasm</keyword>
<dbReference type="Proteomes" id="UP000002572">
    <property type="component" value="Chromosome"/>
</dbReference>
<evidence type="ECO:0000256" key="9">
    <source>
        <dbReference type="HAMAP-Rule" id="MF_00049"/>
    </source>
</evidence>
<dbReference type="InterPro" id="IPR025709">
    <property type="entry name" value="Leu_tRNA-synth_edit"/>
</dbReference>
<evidence type="ECO:0000256" key="1">
    <source>
        <dbReference type="ARBA" id="ARBA00005594"/>
    </source>
</evidence>
<dbReference type="Pfam" id="PF09334">
    <property type="entry name" value="tRNA-synt_1g"/>
    <property type="match status" value="1"/>
</dbReference>
<dbReference type="Gene3D" id="3.40.50.620">
    <property type="entry name" value="HUPs"/>
    <property type="match status" value="2"/>
</dbReference>
<dbReference type="NCBIfam" id="TIGR00396">
    <property type="entry name" value="leuS_bact"/>
    <property type="match status" value="1"/>
</dbReference>
<feature type="domain" description="Methionyl/Leucyl tRNA synthetase" evidence="13">
    <location>
        <begin position="43"/>
        <end position="178"/>
    </location>
</feature>
<evidence type="ECO:0000256" key="6">
    <source>
        <dbReference type="ARBA" id="ARBA00022917"/>
    </source>
</evidence>
<keyword evidence="5 9" id="KW-0067">ATP-binding</keyword>
<keyword evidence="7 9" id="KW-0030">Aminoacyl-tRNA synthetase</keyword>
<dbReference type="CDD" id="cd07958">
    <property type="entry name" value="Anticodon_Ia_Leu_BEm"/>
    <property type="match status" value="1"/>
</dbReference>
<dbReference type="Gene3D" id="3.10.20.590">
    <property type="match status" value="1"/>
</dbReference>
<dbReference type="RefSeq" id="WP_013505519.1">
    <property type="nucleotide sequence ID" value="NC_014836.1"/>
</dbReference>
<evidence type="ECO:0000256" key="2">
    <source>
        <dbReference type="ARBA" id="ARBA00022490"/>
    </source>
</evidence>